<keyword evidence="4 8" id="KW-0560">Oxidoreductase</keyword>
<dbReference type="Pfam" id="PF00384">
    <property type="entry name" value="Molybdopterin"/>
    <property type="match status" value="1"/>
</dbReference>
<evidence type="ECO:0000256" key="1">
    <source>
        <dbReference type="ARBA" id="ARBA00001942"/>
    </source>
</evidence>
<dbReference type="Gene3D" id="3.40.50.12440">
    <property type="match status" value="1"/>
</dbReference>
<dbReference type="InterPro" id="IPR050612">
    <property type="entry name" value="Prok_Mopterin_Oxidored"/>
</dbReference>
<reference evidence="8 9" key="1">
    <citation type="submission" date="2021-03" db="EMBL/GenBank/DDBJ databases">
        <title>Genomic Encyclopedia of Type Strains, Phase IV (KMG-IV): sequencing the most valuable type-strain genomes for metagenomic binning, comparative biology and taxonomic classification.</title>
        <authorList>
            <person name="Goeker M."/>
        </authorList>
    </citation>
    <scope>NUCLEOTIDE SEQUENCE [LARGE SCALE GENOMIC DNA]</scope>
    <source>
        <strain evidence="8 9">DSM 27138</strain>
    </source>
</reference>
<dbReference type="Proteomes" id="UP001519289">
    <property type="component" value="Unassembled WGS sequence"/>
</dbReference>
<keyword evidence="5" id="KW-0408">Iron</keyword>
<dbReference type="Gene3D" id="3.40.50.740">
    <property type="match status" value="1"/>
</dbReference>
<evidence type="ECO:0000259" key="7">
    <source>
        <dbReference type="PROSITE" id="PS51669"/>
    </source>
</evidence>
<proteinExistence type="predicted"/>
<evidence type="ECO:0000313" key="8">
    <source>
        <dbReference type="EMBL" id="MBP2019883.1"/>
    </source>
</evidence>
<keyword evidence="3" id="KW-0479">Metal-binding</keyword>
<dbReference type="EC" id="1.7.99.4" evidence="8"/>
<protein>
    <submittedName>
        <fullName evidence="8">Nitrate reductase alpha subunit</fullName>
        <ecNumber evidence="8">1.7.99.4</ecNumber>
    </submittedName>
</protein>
<dbReference type="PANTHER" id="PTHR43742:SF10">
    <property type="entry name" value="TRIMETHYLAMINE-N-OXIDE REDUCTASE 2"/>
    <property type="match status" value="1"/>
</dbReference>
<sequence length="1126" mass="127769">MPKRETAGKVSRRDFLVATAAAVGGVTLLGRHRWARADLVTLKPFKVENPLAAYPGRDWESLYRDQYRYDSEFTFLCVPNCTHNCRVKGVVRNGVMVRVEPPYTEGTATDLYGTMSSQSWHPRGCLKGYTLPRRIYGPYRTKYPMVRKGWKAWVEAGWPDQSRPEVKEQYFRRGWDDWVRVSWDEANTLVAKTLLHIMATYSGEEGVQRLREQGYPEEMIEAMGGSGAQTLKFRNGMALNGVIRINALARFANMLALYDGQKGARQWSSYDWHGDLNPGHPMSTGVKCSDVDMNDFRNTKLMIFLGKNQVENKMADAHWWIEIIERGGKVVNISPEYSPASQKSDYWLPVRPGSDIALLLGLAHILYRDGLIDFDFVRQHTDMPLLVRMDTLKRLTNKDLGIPTSRLTGYSVTVQKIDPALRESWGDFVIWDEAAGAPRVINREHVGAHLPYTPALEGTFTVRLADGSTVECKTIYQLYKEHVAEYTPEMVSEVTGVPVELIERLAHDLGTIKPAHIATGEGVNHYFHCDLTGRAAFLLVSLTGNVGKPGANTTHWAGNYRGENHPGLPLWMAEDPFNPNLDPNARPEEIKVKKYYKSEHPAYWNYGDRPLIVNGKNYTGKTHMPTPTKAIWIANSNHLNNAKWAHHMIEVVNKNVEMFVVQDWEWTGSCEHADVVFPVQSWAEMTHPDMTSACSNPFFNVWKGGLKPLYESKQDVEVMAGVAGKLAELTGDQRYSDYWKFVNEGRTEVYLQRVSDGSYTTSGYDIQELLESDRDWLMMFRTYPRIFGWEQVHEHKPWYTKTGRIELYKDEDEFINLGENLIVHREPVEATPYLPNLILGTHPAIRPVNEVPLDAVSADERSIRNVKMSWAEAKQTRNPLWEQGYRFYFLTPKSRHRVHSSWAMTDWNVIWDSNFGDPYRNDPRTPSTGEAQIHINPEDAAELGINDGDYVYVDANPADRPYIGWKESDPYYEVARLKVRVRFNPAYPRGVTMMKHAIWIASPKTVQANKTRTDGLAISDTGYMAHVRTGSHQSATRGWLQPSQMTDSLVRKAYMGQEIGVGYEVDVNAPNTCPKETLVKITKAEDGGPQGQGVWKPATSGFTPGNENETMLRYLQGGFVDAKGGS</sequence>
<dbReference type="SUPFAM" id="SSF53706">
    <property type="entry name" value="Formate dehydrogenase/DMSO reductase, domains 1-3"/>
    <property type="match status" value="1"/>
</dbReference>
<keyword evidence="2" id="KW-0500">Molybdenum</keyword>
<comment type="cofactor">
    <cofactor evidence="1">
        <name>Mo-bis(molybdopterin guanine dinucleotide)</name>
        <dbReference type="ChEBI" id="CHEBI:60539"/>
    </cofactor>
</comment>
<dbReference type="SUPFAM" id="SSF50692">
    <property type="entry name" value="ADC-like"/>
    <property type="match status" value="1"/>
</dbReference>
<dbReference type="InterPro" id="IPR006311">
    <property type="entry name" value="TAT_signal"/>
</dbReference>
<feature type="domain" description="4Fe-4S Mo/W bis-MGD-type" evidence="7">
    <location>
        <begin position="70"/>
        <end position="139"/>
    </location>
</feature>
<dbReference type="PANTHER" id="PTHR43742">
    <property type="entry name" value="TRIMETHYLAMINE-N-OXIDE REDUCTASE"/>
    <property type="match status" value="1"/>
</dbReference>
<dbReference type="EMBL" id="JAGGLG010000038">
    <property type="protein sequence ID" value="MBP2019883.1"/>
    <property type="molecule type" value="Genomic_DNA"/>
</dbReference>
<keyword evidence="6" id="KW-0411">Iron-sulfur</keyword>
<evidence type="ECO:0000313" key="9">
    <source>
        <dbReference type="Proteomes" id="UP001519289"/>
    </source>
</evidence>
<dbReference type="InterPro" id="IPR009010">
    <property type="entry name" value="Asp_de-COase-like_dom_sf"/>
</dbReference>
<evidence type="ECO:0000256" key="2">
    <source>
        <dbReference type="ARBA" id="ARBA00022505"/>
    </source>
</evidence>
<accession>A0ABS4JWG3</accession>
<dbReference type="RefSeq" id="WP_209467986.1">
    <property type="nucleotide sequence ID" value="NZ_JAGGLG010000038.1"/>
</dbReference>
<evidence type="ECO:0000256" key="3">
    <source>
        <dbReference type="ARBA" id="ARBA00022723"/>
    </source>
</evidence>
<comment type="caution">
    <text evidence="8">The sequence shown here is derived from an EMBL/GenBank/DDBJ whole genome shotgun (WGS) entry which is preliminary data.</text>
</comment>
<gene>
    <name evidence="8" type="ORF">J2Z79_003325</name>
</gene>
<dbReference type="InterPro" id="IPR006656">
    <property type="entry name" value="Mopterin_OxRdtase"/>
</dbReference>
<evidence type="ECO:0000256" key="5">
    <source>
        <dbReference type="ARBA" id="ARBA00023004"/>
    </source>
</evidence>
<dbReference type="PROSITE" id="PS51669">
    <property type="entry name" value="4FE4S_MOW_BIS_MGD"/>
    <property type="match status" value="1"/>
</dbReference>
<dbReference type="Gene3D" id="2.40.40.20">
    <property type="match status" value="1"/>
</dbReference>
<dbReference type="PROSITE" id="PS51318">
    <property type="entry name" value="TAT"/>
    <property type="match status" value="1"/>
</dbReference>
<evidence type="ECO:0000256" key="4">
    <source>
        <dbReference type="ARBA" id="ARBA00023002"/>
    </source>
</evidence>
<dbReference type="Gene3D" id="3.40.228.10">
    <property type="entry name" value="Dimethylsulfoxide Reductase, domain 2"/>
    <property type="match status" value="1"/>
</dbReference>
<evidence type="ECO:0000256" key="6">
    <source>
        <dbReference type="ARBA" id="ARBA00023014"/>
    </source>
</evidence>
<keyword evidence="9" id="KW-1185">Reference proteome</keyword>
<dbReference type="InterPro" id="IPR006963">
    <property type="entry name" value="Mopterin_OxRdtase_4Fe-4S_dom"/>
</dbReference>
<dbReference type="GO" id="GO:0016491">
    <property type="term" value="F:oxidoreductase activity"/>
    <property type="evidence" value="ECO:0007669"/>
    <property type="project" value="UniProtKB-KW"/>
</dbReference>
<name>A0ABS4JWG3_9FIRM</name>
<organism evidence="8 9">
    <name type="scientific">Symbiobacterium terraclitae</name>
    <dbReference type="NCBI Taxonomy" id="557451"/>
    <lineage>
        <taxon>Bacteria</taxon>
        <taxon>Bacillati</taxon>
        <taxon>Bacillota</taxon>
        <taxon>Clostridia</taxon>
        <taxon>Eubacteriales</taxon>
        <taxon>Symbiobacteriaceae</taxon>
        <taxon>Symbiobacterium</taxon>
    </lineage>
</organism>